<feature type="transmembrane region" description="Helical" evidence="7">
    <location>
        <begin position="15"/>
        <end position="40"/>
    </location>
</feature>
<keyword evidence="5 7" id="KW-1133">Transmembrane helix</keyword>
<evidence type="ECO:0000259" key="8">
    <source>
        <dbReference type="Pfam" id="PF02687"/>
    </source>
</evidence>
<evidence type="ECO:0000313" key="10">
    <source>
        <dbReference type="Proteomes" id="UP000282454"/>
    </source>
</evidence>
<evidence type="ECO:0000256" key="3">
    <source>
        <dbReference type="ARBA" id="ARBA00022475"/>
    </source>
</evidence>
<sequence>MFVAWRELWFARGRFGLLVGVVVLITVLVGLLSGLTAGLAGRNTSAVLGLVGDHVVFAGQDAGFGGTGLDERSARAWAGTAGVRRVEPLRVEMGRAEAGGRSAGVAVFAVPVGSGLRDVEPGSAVVAAAVARELGVRDGERITLGDRTSVVRVANDTEYFSHAPVVWVPMEPGSGFSVLVLSTSDCDIAAADQRIGTTTEGLDDAVGRIGSFAAENGSLVLMRGFLFAISALVVGAFFTVWTIQRSPDIAVLKALGASTVYLLRDAVGQAAVLLVLGTAVGTGIAAAVGALLGDAAPFVLDLATLAAPAAVLVGLGLLGAALAIRRVTSVDPLTALGSAR</sequence>
<evidence type="ECO:0000256" key="7">
    <source>
        <dbReference type="SAM" id="Phobius"/>
    </source>
</evidence>
<evidence type="ECO:0000256" key="1">
    <source>
        <dbReference type="ARBA" id="ARBA00004651"/>
    </source>
</evidence>
<accession>A0A421AVI5</accession>
<organism evidence="9 10">
    <name type="scientific">Actinokineospora cianjurensis</name>
    <dbReference type="NCBI Taxonomy" id="585224"/>
    <lineage>
        <taxon>Bacteria</taxon>
        <taxon>Bacillati</taxon>
        <taxon>Actinomycetota</taxon>
        <taxon>Actinomycetes</taxon>
        <taxon>Pseudonocardiales</taxon>
        <taxon>Pseudonocardiaceae</taxon>
        <taxon>Actinokineospora</taxon>
    </lineage>
</organism>
<dbReference type="OrthoDB" id="5242186at2"/>
<feature type="transmembrane region" description="Helical" evidence="7">
    <location>
        <begin position="225"/>
        <end position="243"/>
    </location>
</feature>
<evidence type="ECO:0000256" key="2">
    <source>
        <dbReference type="ARBA" id="ARBA00022448"/>
    </source>
</evidence>
<dbReference type="PANTHER" id="PTHR43738">
    <property type="entry name" value="ABC TRANSPORTER, MEMBRANE PROTEIN"/>
    <property type="match status" value="1"/>
</dbReference>
<comment type="subcellular location">
    <subcellularLocation>
        <location evidence="1">Cell membrane</location>
        <topology evidence="1">Multi-pass membrane protein</topology>
    </subcellularLocation>
</comment>
<evidence type="ECO:0000256" key="6">
    <source>
        <dbReference type="ARBA" id="ARBA00023136"/>
    </source>
</evidence>
<dbReference type="InterPro" id="IPR003838">
    <property type="entry name" value="ABC3_permease_C"/>
</dbReference>
<comment type="caution">
    <text evidence="9">The sequence shown here is derived from an EMBL/GenBank/DDBJ whole genome shotgun (WGS) entry which is preliminary data.</text>
</comment>
<proteinExistence type="predicted"/>
<gene>
    <name evidence="9" type="ORF">CLV68_6545</name>
</gene>
<dbReference type="EMBL" id="RCDD01000011">
    <property type="protein sequence ID" value="RLK53622.1"/>
    <property type="molecule type" value="Genomic_DNA"/>
</dbReference>
<dbReference type="AlphaFoldDB" id="A0A421AVI5"/>
<evidence type="ECO:0000256" key="4">
    <source>
        <dbReference type="ARBA" id="ARBA00022692"/>
    </source>
</evidence>
<keyword evidence="3" id="KW-1003">Cell membrane</keyword>
<keyword evidence="10" id="KW-1185">Reference proteome</keyword>
<keyword evidence="6 7" id="KW-0472">Membrane</keyword>
<dbReference type="GO" id="GO:0005886">
    <property type="term" value="C:plasma membrane"/>
    <property type="evidence" value="ECO:0007669"/>
    <property type="project" value="UniProtKB-SubCell"/>
</dbReference>
<dbReference type="InterPro" id="IPR051125">
    <property type="entry name" value="ABC-4/HrtB_transporter"/>
</dbReference>
<keyword evidence="4 7" id="KW-0812">Transmembrane</keyword>
<reference evidence="9 10" key="1">
    <citation type="submission" date="2018-10" db="EMBL/GenBank/DDBJ databases">
        <title>Genomic Encyclopedia of Archaeal and Bacterial Type Strains, Phase II (KMG-II): from individual species to whole genera.</title>
        <authorList>
            <person name="Goeker M."/>
        </authorList>
    </citation>
    <scope>NUCLEOTIDE SEQUENCE [LARGE SCALE GENOMIC DNA]</scope>
    <source>
        <strain evidence="9 10">DSM 45657</strain>
    </source>
</reference>
<keyword evidence="2" id="KW-0813">Transport</keyword>
<evidence type="ECO:0000256" key="5">
    <source>
        <dbReference type="ARBA" id="ARBA00022989"/>
    </source>
</evidence>
<feature type="transmembrane region" description="Helical" evidence="7">
    <location>
        <begin position="271"/>
        <end position="293"/>
    </location>
</feature>
<dbReference type="PANTHER" id="PTHR43738:SF1">
    <property type="entry name" value="HEMIN TRANSPORT SYSTEM PERMEASE PROTEIN HRTB-RELATED"/>
    <property type="match status" value="1"/>
</dbReference>
<feature type="domain" description="ABC3 transporter permease C-terminal" evidence="8">
    <location>
        <begin position="224"/>
        <end position="331"/>
    </location>
</feature>
<protein>
    <submittedName>
        <fullName evidence="9">Putative ABC transport system permease protein</fullName>
    </submittedName>
</protein>
<dbReference type="Pfam" id="PF02687">
    <property type="entry name" value="FtsX"/>
    <property type="match status" value="1"/>
</dbReference>
<evidence type="ECO:0000313" key="9">
    <source>
        <dbReference type="EMBL" id="RLK53622.1"/>
    </source>
</evidence>
<name>A0A421AVI5_9PSEU</name>
<feature type="transmembrane region" description="Helical" evidence="7">
    <location>
        <begin position="305"/>
        <end position="324"/>
    </location>
</feature>
<dbReference type="Proteomes" id="UP000282454">
    <property type="component" value="Unassembled WGS sequence"/>
</dbReference>